<feature type="transmembrane region" description="Helical" evidence="1">
    <location>
        <begin position="12"/>
        <end position="41"/>
    </location>
</feature>
<dbReference type="NCBIfam" id="NF041390">
    <property type="entry name" value="TadE_Rv3655c"/>
    <property type="match status" value="1"/>
</dbReference>
<keyword evidence="3" id="KW-1185">Reference proteome</keyword>
<organism evidence="2 3">
    <name type="scientific">Kutzneria chonburiensis</name>
    <dbReference type="NCBI Taxonomy" id="1483604"/>
    <lineage>
        <taxon>Bacteria</taxon>
        <taxon>Bacillati</taxon>
        <taxon>Actinomycetota</taxon>
        <taxon>Actinomycetes</taxon>
        <taxon>Pseudonocardiales</taxon>
        <taxon>Pseudonocardiaceae</taxon>
        <taxon>Kutzneria</taxon>
    </lineage>
</organism>
<keyword evidence="1" id="KW-0472">Membrane</keyword>
<dbReference type="InterPro" id="IPR049790">
    <property type="entry name" value="Rv3655c/TadE"/>
</dbReference>
<accession>A0ABV6N2F2</accession>
<dbReference type="RefSeq" id="WP_273936936.1">
    <property type="nucleotide sequence ID" value="NZ_CP097263.1"/>
</dbReference>
<sequence>MPSRFRSERGSVTVEAAIALCAFVVMLTVGISAIGAVVAGLRAIDAAAEIARLVARGDRARGEQALRQLGPNGAELSIKVDGDEVSVTVTAEPVPLLLGIRPSGTACAVLEPEVSG</sequence>
<evidence type="ECO:0000313" key="3">
    <source>
        <dbReference type="Proteomes" id="UP001589810"/>
    </source>
</evidence>
<comment type="caution">
    <text evidence="2">The sequence shown here is derived from an EMBL/GenBank/DDBJ whole genome shotgun (WGS) entry which is preliminary data.</text>
</comment>
<keyword evidence="1" id="KW-0812">Transmembrane</keyword>
<gene>
    <name evidence="2" type="ORF">ACFFH7_34655</name>
</gene>
<keyword evidence="1" id="KW-1133">Transmembrane helix</keyword>
<dbReference type="Proteomes" id="UP001589810">
    <property type="component" value="Unassembled WGS sequence"/>
</dbReference>
<dbReference type="EMBL" id="JBHLUD010000013">
    <property type="protein sequence ID" value="MFC0546694.1"/>
    <property type="molecule type" value="Genomic_DNA"/>
</dbReference>
<name>A0ABV6N2F2_9PSEU</name>
<proteinExistence type="predicted"/>
<evidence type="ECO:0000256" key="1">
    <source>
        <dbReference type="SAM" id="Phobius"/>
    </source>
</evidence>
<protein>
    <submittedName>
        <fullName evidence="2">TadE family type IV pilus minor pilin</fullName>
    </submittedName>
</protein>
<evidence type="ECO:0000313" key="2">
    <source>
        <dbReference type="EMBL" id="MFC0546694.1"/>
    </source>
</evidence>
<reference evidence="2 3" key="1">
    <citation type="submission" date="2024-09" db="EMBL/GenBank/DDBJ databases">
        <authorList>
            <person name="Sun Q."/>
            <person name="Mori K."/>
        </authorList>
    </citation>
    <scope>NUCLEOTIDE SEQUENCE [LARGE SCALE GENOMIC DNA]</scope>
    <source>
        <strain evidence="2 3">TBRC 1432</strain>
    </source>
</reference>